<dbReference type="PIRSF" id="PIRSF018266">
    <property type="entry name" value="FecR"/>
    <property type="match status" value="1"/>
</dbReference>
<name>B1ZTJ9_OPITP</name>
<evidence type="ECO:0000259" key="3">
    <source>
        <dbReference type="Pfam" id="PF16220"/>
    </source>
</evidence>
<dbReference type="InterPro" id="IPR032623">
    <property type="entry name" value="FecR_N"/>
</dbReference>
<feature type="transmembrane region" description="Helical" evidence="1">
    <location>
        <begin position="82"/>
        <end position="100"/>
    </location>
</feature>
<keyword evidence="1" id="KW-0812">Transmembrane</keyword>
<reference evidence="4 5" key="1">
    <citation type="journal article" date="2011" name="J. Bacteriol.">
        <title>Genome sequence of the verrucomicrobium Opitutus terrae PB90-1, an abundant inhabitant of rice paddy soil ecosystems.</title>
        <authorList>
            <person name="van Passel M.W."/>
            <person name="Kant R."/>
            <person name="Palva A."/>
            <person name="Copeland A."/>
            <person name="Lucas S."/>
            <person name="Lapidus A."/>
            <person name="Glavina del Rio T."/>
            <person name="Pitluck S."/>
            <person name="Goltsman E."/>
            <person name="Clum A."/>
            <person name="Sun H."/>
            <person name="Schmutz J."/>
            <person name="Larimer F.W."/>
            <person name="Land M.L."/>
            <person name="Hauser L."/>
            <person name="Kyrpides N."/>
            <person name="Mikhailova N."/>
            <person name="Richardson P.P."/>
            <person name="Janssen P.H."/>
            <person name="de Vos W.M."/>
            <person name="Smidt H."/>
        </authorList>
    </citation>
    <scope>NUCLEOTIDE SEQUENCE [LARGE SCALE GENOMIC DNA]</scope>
    <source>
        <strain evidence="5">DSM 11246 / JCM 15787 / PB90-1</strain>
    </source>
</reference>
<dbReference type="HOGENOM" id="CLU_050192_0_1_0"/>
<dbReference type="PANTHER" id="PTHR30273">
    <property type="entry name" value="PERIPLASMIC SIGNAL SENSOR AND SIGMA FACTOR ACTIVATOR FECR-RELATED"/>
    <property type="match status" value="1"/>
</dbReference>
<dbReference type="Proteomes" id="UP000007013">
    <property type="component" value="Chromosome"/>
</dbReference>
<protein>
    <submittedName>
        <fullName evidence="4">Anti-FecI sigma factor, FecR</fullName>
    </submittedName>
</protein>
<dbReference type="GO" id="GO:0016989">
    <property type="term" value="F:sigma factor antagonist activity"/>
    <property type="evidence" value="ECO:0007669"/>
    <property type="project" value="TreeGrafter"/>
</dbReference>
<dbReference type="STRING" id="452637.Oter_0654"/>
<dbReference type="AlphaFoldDB" id="B1ZTJ9"/>
<gene>
    <name evidence="4" type="ordered locus">Oter_0654</name>
</gene>
<dbReference type="RefSeq" id="WP_012373482.1">
    <property type="nucleotide sequence ID" value="NC_010571.1"/>
</dbReference>
<dbReference type="InterPro" id="IPR012373">
    <property type="entry name" value="Ferrdict_sens_TM"/>
</dbReference>
<evidence type="ECO:0000259" key="2">
    <source>
        <dbReference type="Pfam" id="PF04773"/>
    </source>
</evidence>
<dbReference type="Gene3D" id="3.55.50.30">
    <property type="match status" value="1"/>
</dbReference>
<dbReference type="Pfam" id="PF04773">
    <property type="entry name" value="FecR"/>
    <property type="match status" value="1"/>
</dbReference>
<proteinExistence type="predicted"/>
<dbReference type="PANTHER" id="PTHR30273:SF2">
    <property type="entry name" value="PROTEIN FECR"/>
    <property type="match status" value="1"/>
</dbReference>
<keyword evidence="1" id="KW-1133">Transmembrane helix</keyword>
<dbReference type="KEGG" id="ote:Oter_0654"/>
<dbReference type="Gene3D" id="2.60.120.1440">
    <property type="match status" value="1"/>
</dbReference>
<dbReference type="OrthoDB" id="189016at2"/>
<sequence>MARDETHERIEEEASLWAARLDGGGMTDADRATLATWLAANPEHRWLLSRYRQLSAQLESEFDALVESATQARATARRRWRIGATGLAAAAVVAFTAIVATRGGEEFSTGAAERHVAALSDGSRIALNALTELHVDLGKAERHVRLTRGEAWFDVAPEKARPFVVETPAGVVRVTGTEFNIRARPKGAVEVTVLEGRVRVQPAAAASSETALEIGQQALVTTAALDVHRVEPGALQNVLAWREGQAVFEDTPLSEALERFAAYHGRTVEVDGRVADRRLGGRYSLDDFEGLLEEIERVLPVRVLRQPDGVVRVVPIEGR</sequence>
<keyword evidence="1" id="KW-0472">Membrane</keyword>
<dbReference type="Pfam" id="PF16220">
    <property type="entry name" value="DUF4880"/>
    <property type="match status" value="1"/>
</dbReference>
<dbReference type="EMBL" id="CP001032">
    <property type="protein sequence ID" value="ACB73944.1"/>
    <property type="molecule type" value="Genomic_DNA"/>
</dbReference>
<evidence type="ECO:0000256" key="1">
    <source>
        <dbReference type="SAM" id="Phobius"/>
    </source>
</evidence>
<feature type="domain" description="FecR protein" evidence="2">
    <location>
        <begin position="107"/>
        <end position="199"/>
    </location>
</feature>
<feature type="domain" description="FecR N-terminal" evidence="3">
    <location>
        <begin position="12"/>
        <end position="50"/>
    </location>
</feature>
<evidence type="ECO:0000313" key="5">
    <source>
        <dbReference type="Proteomes" id="UP000007013"/>
    </source>
</evidence>
<keyword evidence="5" id="KW-1185">Reference proteome</keyword>
<dbReference type="InterPro" id="IPR006860">
    <property type="entry name" value="FecR"/>
</dbReference>
<dbReference type="eggNOG" id="COG3712">
    <property type="taxonomic scope" value="Bacteria"/>
</dbReference>
<organism evidence="4 5">
    <name type="scientific">Opitutus terrae (strain DSM 11246 / JCM 15787 / PB90-1)</name>
    <dbReference type="NCBI Taxonomy" id="452637"/>
    <lineage>
        <taxon>Bacteria</taxon>
        <taxon>Pseudomonadati</taxon>
        <taxon>Verrucomicrobiota</taxon>
        <taxon>Opitutia</taxon>
        <taxon>Opitutales</taxon>
        <taxon>Opitutaceae</taxon>
        <taxon>Opitutus</taxon>
    </lineage>
</organism>
<accession>B1ZTJ9</accession>
<evidence type="ECO:0000313" key="4">
    <source>
        <dbReference type="EMBL" id="ACB73944.1"/>
    </source>
</evidence>